<dbReference type="AlphaFoldDB" id="A0AAU8P686"/>
<feature type="region of interest" description="Disordered" evidence="1">
    <location>
        <begin position="24"/>
        <end position="46"/>
    </location>
</feature>
<dbReference type="KEGG" id="etr:ETAE_2974"/>
<accession>A0AAU8P686</accession>
<gene>
    <name evidence="2" type="ordered locus">ETAE_2974</name>
</gene>
<evidence type="ECO:0000313" key="2">
    <source>
        <dbReference type="EMBL" id="ACY85807.1"/>
    </source>
</evidence>
<proteinExistence type="predicted"/>
<dbReference type="EMBL" id="CP001135">
    <property type="protein sequence ID" value="ACY85807.1"/>
    <property type="molecule type" value="Genomic_DNA"/>
</dbReference>
<keyword evidence="3" id="KW-1185">Reference proteome</keyword>
<reference evidence="2 3" key="1">
    <citation type="journal article" date="2009" name="PLoS ONE">
        <title>Genome sequence of the versatile fish pathogen Edwardsiella tarda provides insights into its adaptation to broad host ranges and intracellular niches.</title>
        <authorList>
            <person name="Wang Q."/>
            <person name="Yang M."/>
            <person name="Xiao J."/>
            <person name="Wu H."/>
            <person name="Wang X."/>
            <person name="Lv Y."/>
            <person name="Xu L."/>
            <person name="Zheng H."/>
            <person name="Wang S."/>
            <person name="Zhao G."/>
            <person name="Liu Q."/>
            <person name="Zhang Y."/>
        </authorList>
    </citation>
    <scope>NUCLEOTIDE SEQUENCE [LARGE SCALE GENOMIC DNA]</scope>
    <source>
        <strain evidence="3">EIB202 / CCTCC M208068</strain>
    </source>
</reference>
<evidence type="ECO:0000256" key="1">
    <source>
        <dbReference type="SAM" id="MobiDB-lite"/>
    </source>
</evidence>
<sequence length="46" mass="4945">MTKKDCNRFQKPVAVYVIAATPQGGGAATRLSPIGDARTRITQAQR</sequence>
<organism evidence="2 3">
    <name type="scientific">Edwardsiella piscicida</name>
    <dbReference type="NCBI Taxonomy" id="1263550"/>
    <lineage>
        <taxon>Bacteria</taxon>
        <taxon>Pseudomonadati</taxon>
        <taxon>Pseudomonadota</taxon>
        <taxon>Gammaproteobacteria</taxon>
        <taxon>Enterobacterales</taxon>
        <taxon>Hafniaceae</taxon>
        <taxon>Edwardsiella</taxon>
    </lineage>
</organism>
<evidence type="ECO:0000313" key="3">
    <source>
        <dbReference type="Proteomes" id="UP000002634"/>
    </source>
</evidence>
<name>A0AAU8P686_EDWPI</name>
<dbReference type="Proteomes" id="UP000002634">
    <property type="component" value="Chromosome"/>
</dbReference>
<protein>
    <submittedName>
        <fullName evidence="2">Uncharacterized protein</fullName>
    </submittedName>
</protein>